<dbReference type="Gene3D" id="3.55.50.30">
    <property type="match status" value="1"/>
</dbReference>
<evidence type="ECO:0000313" key="4">
    <source>
        <dbReference type="EMBL" id="RDC64940.1"/>
    </source>
</evidence>
<evidence type="ECO:0000259" key="3">
    <source>
        <dbReference type="Pfam" id="PF16344"/>
    </source>
</evidence>
<keyword evidence="1" id="KW-0812">Transmembrane</keyword>
<dbReference type="Gene3D" id="2.60.120.1440">
    <property type="match status" value="1"/>
</dbReference>
<dbReference type="GO" id="GO:0016989">
    <property type="term" value="F:sigma factor antagonist activity"/>
    <property type="evidence" value="ECO:0007669"/>
    <property type="project" value="TreeGrafter"/>
</dbReference>
<accession>A0A369QKS9</accession>
<dbReference type="InterPro" id="IPR032508">
    <property type="entry name" value="FecR_C"/>
</dbReference>
<keyword evidence="5" id="KW-1185">Reference proteome</keyword>
<dbReference type="OrthoDB" id="1523489at2"/>
<dbReference type="PANTHER" id="PTHR30273:SF2">
    <property type="entry name" value="PROTEIN FECR"/>
    <property type="match status" value="1"/>
</dbReference>
<dbReference type="InterPro" id="IPR012373">
    <property type="entry name" value="Ferrdict_sens_TM"/>
</dbReference>
<dbReference type="PANTHER" id="PTHR30273">
    <property type="entry name" value="PERIPLASMIC SIGNAL SENSOR AND SIGMA FACTOR ACTIVATOR FECR-RELATED"/>
    <property type="match status" value="1"/>
</dbReference>
<keyword evidence="1" id="KW-1133">Transmembrane helix</keyword>
<dbReference type="Proteomes" id="UP000253919">
    <property type="component" value="Unassembled WGS sequence"/>
</dbReference>
<feature type="domain" description="FecR protein" evidence="2">
    <location>
        <begin position="112"/>
        <end position="206"/>
    </location>
</feature>
<reference evidence="4 5" key="1">
    <citation type="submission" date="2018-04" db="EMBL/GenBank/DDBJ databases">
        <title>Adhaeribacter sp. HMF7616 genome sequencing and assembly.</title>
        <authorList>
            <person name="Kang H."/>
            <person name="Kang J."/>
            <person name="Cha I."/>
            <person name="Kim H."/>
            <person name="Joh K."/>
        </authorList>
    </citation>
    <scope>NUCLEOTIDE SEQUENCE [LARGE SCALE GENOMIC DNA]</scope>
    <source>
        <strain evidence="4 5">HMF7616</strain>
    </source>
</reference>
<dbReference type="Pfam" id="PF04773">
    <property type="entry name" value="FecR"/>
    <property type="match status" value="1"/>
</dbReference>
<feature type="transmembrane region" description="Helical" evidence="1">
    <location>
        <begin position="84"/>
        <end position="104"/>
    </location>
</feature>
<evidence type="ECO:0000256" key="1">
    <source>
        <dbReference type="SAM" id="Phobius"/>
    </source>
</evidence>
<name>A0A369QKS9_9BACT</name>
<organism evidence="4 5">
    <name type="scientific">Adhaeribacter pallidiroseus</name>
    <dbReference type="NCBI Taxonomy" id="2072847"/>
    <lineage>
        <taxon>Bacteria</taxon>
        <taxon>Pseudomonadati</taxon>
        <taxon>Bacteroidota</taxon>
        <taxon>Cytophagia</taxon>
        <taxon>Cytophagales</taxon>
        <taxon>Hymenobacteraceae</taxon>
        <taxon>Adhaeribacter</taxon>
    </lineage>
</organism>
<dbReference type="AlphaFoldDB" id="A0A369QKS9"/>
<dbReference type="RefSeq" id="WP_115374022.1">
    <property type="nucleotide sequence ID" value="NZ_QASA01000001.1"/>
</dbReference>
<proteinExistence type="predicted"/>
<keyword evidence="1" id="KW-0472">Membrane</keyword>
<feature type="domain" description="Protein FecR C-terminal" evidence="3">
    <location>
        <begin position="254"/>
        <end position="321"/>
    </location>
</feature>
<dbReference type="Pfam" id="PF16344">
    <property type="entry name" value="FecR_C"/>
    <property type="match status" value="1"/>
</dbReference>
<evidence type="ECO:0000259" key="2">
    <source>
        <dbReference type="Pfam" id="PF04773"/>
    </source>
</evidence>
<sequence length="323" mass="36246">MKPAIQDLIQKYLQGQATAEEQVLVEQYYNSFSNQRNYTETLSPRDKKLLEEKILTRILTKVQSAPETQPATLVKPIKVSLNNYLKVAAIFVGLVALAISYKYFLASDKVVLTTHFGEVATFTLPDSSRVTLNGNSVLEYTTWNKIQDREVTLQGEAFFSVKHTQNHQKFLVHVPGKMEVEVLGTEFNVLGRQHNSRVVLSSGKVQLHLPASNTSAQTVVMQPGEMVELKPQTAHVIKTKVNPEKYTSWSGRMLVLEQTSLRDLIQDLEDTYGLQVTVNDTSLLSHTFSGRLPSQDVEVLLLGLSKAFDLKITKTNNQVTIIK</sequence>
<evidence type="ECO:0000313" key="5">
    <source>
        <dbReference type="Proteomes" id="UP000253919"/>
    </source>
</evidence>
<gene>
    <name evidence="4" type="ORF">AHMF7616_03562</name>
</gene>
<comment type="caution">
    <text evidence="4">The sequence shown here is derived from an EMBL/GenBank/DDBJ whole genome shotgun (WGS) entry which is preliminary data.</text>
</comment>
<protein>
    <submittedName>
        <fullName evidence="4">Uncharacterized protein</fullName>
    </submittedName>
</protein>
<dbReference type="PIRSF" id="PIRSF018266">
    <property type="entry name" value="FecR"/>
    <property type="match status" value="1"/>
</dbReference>
<dbReference type="EMBL" id="QASA01000001">
    <property type="protein sequence ID" value="RDC64940.1"/>
    <property type="molecule type" value="Genomic_DNA"/>
</dbReference>
<dbReference type="InterPro" id="IPR006860">
    <property type="entry name" value="FecR"/>
</dbReference>